<proteinExistence type="predicted"/>
<evidence type="ECO:0000256" key="4">
    <source>
        <dbReference type="ARBA" id="ARBA00023136"/>
    </source>
</evidence>
<dbReference type="SUPFAM" id="SSF103481">
    <property type="entry name" value="Multidrug resistance efflux transporter EmrE"/>
    <property type="match status" value="1"/>
</dbReference>
<name>A0AAD7Q4L7_QUISA</name>
<feature type="transmembrane region" description="Helical" evidence="5">
    <location>
        <begin position="12"/>
        <end position="31"/>
    </location>
</feature>
<keyword evidence="4 5" id="KW-0472">Membrane</keyword>
<dbReference type="AlphaFoldDB" id="A0AAD7Q4L7"/>
<dbReference type="InterPro" id="IPR030184">
    <property type="entry name" value="WAT1-related"/>
</dbReference>
<feature type="transmembrane region" description="Helical" evidence="5">
    <location>
        <begin position="202"/>
        <end position="220"/>
    </location>
</feature>
<comment type="caution">
    <text evidence="6">The sequence shown here is derived from an EMBL/GenBank/DDBJ whole genome shotgun (WGS) entry which is preliminary data.</text>
</comment>
<dbReference type="InterPro" id="IPR037185">
    <property type="entry name" value="EmrE-like"/>
</dbReference>
<feature type="transmembrane region" description="Helical" evidence="5">
    <location>
        <begin position="112"/>
        <end position="134"/>
    </location>
</feature>
<feature type="transmembrane region" description="Helical" evidence="5">
    <location>
        <begin position="80"/>
        <end position="100"/>
    </location>
</feature>
<dbReference type="EMBL" id="JARAOO010000003">
    <property type="protein sequence ID" value="KAJ7974536.1"/>
    <property type="molecule type" value="Genomic_DNA"/>
</dbReference>
<dbReference type="Proteomes" id="UP001163823">
    <property type="component" value="Chromosome 3"/>
</dbReference>
<evidence type="ECO:0000313" key="7">
    <source>
        <dbReference type="Proteomes" id="UP001163823"/>
    </source>
</evidence>
<feature type="transmembrane region" description="Helical" evidence="5">
    <location>
        <begin position="146"/>
        <end position="168"/>
    </location>
</feature>
<evidence type="ECO:0000256" key="2">
    <source>
        <dbReference type="ARBA" id="ARBA00022692"/>
    </source>
</evidence>
<gene>
    <name evidence="6" type="ORF">O6P43_004591</name>
</gene>
<organism evidence="6 7">
    <name type="scientific">Quillaja saponaria</name>
    <name type="common">Soap bark tree</name>
    <dbReference type="NCBI Taxonomy" id="32244"/>
    <lineage>
        <taxon>Eukaryota</taxon>
        <taxon>Viridiplantae</taxon>
        <taxon>Streptophyta</taxon>
        <taxon>Embryophyta</taxon>
        <taxon>Tracheophyta</taxon>
        <taxon>Spermatophyta</taxon>
        <taxon>Magnoliopsida</taxon>
        <taxon>eudicotyledons</taxon>
        <taxon>Gunneridae</taxon>
        <taxon>Pentapetalae</taxon>
        <taxon>rosids</taxon>
        <taxon>fabids</taxon>
        <taxon>Fabales</taxon>
        <taxon>Quillajaceae</taxon>
        <taxon>Quillaja</taxon>
    </lineage>
</organism>
<sequence length="256" mass="27416">MEKVAIRSSSTQAKIMGTIVSISGALLVVLYKGPIILSTPSLSPSPSLSLHYPLQSSQTNWILGPSLSLHYPLQSSQTNWILGGLLLTAGYLLLSVCYIVQTQAIKSYPAELIVVLLYNLCGIFISAPACLLAETNWSAWKLSPDISLVAILYSGSIAIFATVAHAWGMHLKGPVYVTSFKPLSIAIAAAMSVIFLGDDLHLGSVVGAVILSAGFYAVIWGKVKEEDLHEDYECDSLGSSYNAKTPLLPSFKPEDV</sequence>
<keyword evidence="3 5" id="KW-1133">Transmembrane helix</keyword>
<comment type="subcellular location">
    <subcellularLocation>
        <location evidence="1">Membrane</location>
        <topology evidence="1">Multi-pass membrane protein</topology>
    </subcellularLocation>
</comment>
<keyword evidence="2 5" id="KW-0812">Transmembrane</keyword>
<accession>A0AAD7Q4L7</accession>
<dbReference type="GO" id="GO:0016020">
    <property type="term" value="C:membrane"/>
    <property type="evidence" value="ECO:0007669"/>
    <property type="project" value="InterPro"/>
</dbReference>
<reference evidence="6" key="1">
    <citation type="journal article" date="2023" name="Science">
        <title>Elucidation of the pathway for biosynthesis of saponin adjuvants from the soapbark tree.</title>
        <authorList>
            <person name="Reed J."/>
            <person name="Orme A."/>
            <person name="El-Demerdash A."/>
            <person name="Owen C."/>
            <person name="Martin L.B.B."/>
            <person name="Misra R.C."/>
            <person name="Kikuchi S."/>
            <person name="Rejzek M."/>
            <person name="Martin A.C."/>
            <person name="Harkess A."/>
            <person name="Leebens-Mack J."/>
            <person name="Louveau T."/>
            <person name="Stephenson M.J."/>
            <person name="Osbourn A."/>
        </authorList>
    </citation>
    <scope>NUCLEOTIDE SEQUENCE</scope>
    <source>
        <strain evidence="6">S10</strain>
    </source>
</reference>
<dbReference type="PANTHER" id="PTHR31218">
    <property type="entry name" value="WAT1-RELATED PROTEIN"/>
    <property type="match status" value="1"/>
</dbReference>
<evidence type="ECO:0000313" key="6">
    <source>
        <dbReference type="EMBL" id="KAJ7974536.1"/>
    </source>
</evidence>
<protein>
    <submittedName>
        <fullName evidence="6">WAT1-related protein</fullName>
    </submittedName>
</protein>
<keyword evidence="7" id="KW-1185">Reference proteome</keyword>
<evidence type="ECO:0000256" key="5">
    <source>
        <dbReference type="SAM" id="Phobius"/>
    </source>
</evidence>
<dbReference type="GO" id="GO:0022857">
    <property type="term" value="F:transmembrane transporter activity"/>
    <property type="evidence" value="ECO:0007669"/>
    <property type="project" value="InterPro"/>
</dbReference>
<feature type="transmembrane region" description="Helical" evidence="5">
    <location>
        <begin position="175"/>
        <end position="196"/>
    </location>
</feature>
<evidence type="ECO:0000256" key="1">
    <source>
        <dbReference type="ARBA" id="ARBA00004141"/>
    </source>
</evidence>
<evidence type="ECO:0000256" key="3">
    <source>
        <dbReference type="ARBA" id="ARBA00022989"/>
    </source>
</evidence>